<evidence type="ECO:0000259" key="1">
    <source>
        <dbReference type="Pfam" id="PF13579"/>
    </source>
</evidence>
<dbReference type="PANTHER" id="PTHR45947">
    <property type="entry name" value="SULFOQUINOVOSYL TRANSFERASE SQD2"/>
    <property type="match status" value="1"/>
</dbReference>
<dbReference type="InterPro" id="IPR050194">
    <property type="entry name" value="Glycosyltransferase_grp1"/>
</dbReference>
<proteinExistence type="predicted"/>
<dbReference type="InterPro" id="IPR028098">
    <property type="entry name" value="Glyco_trans_4-like_N"/>
</dbReference>
<dbReference type="EMBL" id="JAGQHS010000131">
    <property type="protein sequence ID" value="MCA9757955.1"/>
    <property type="molecule type" value="Genomic_DNA"/>
</dbReference>
<name>A0A956SEV5_UNCEI</name>
<comment type="caution">
    <text evidence="2">The sequence shown here is derived from an EMBL/GenBank/DDBJ whole genome shotgun (WGS) entry which is preliminary data.</text>
</comment>
<reference evidence="2" key="2">
    <citation type="journal article" date="2021" name="Microbiome">
        <title>Successional dynamics and alternative stable states in a saline activated sludge microbial community over 9 years.</title>
        <authorList>
            <person name="Wang Y."/>
            <person name="Ye J."/>
            <person name="Ju F."/>
            <person name="Liu L."/>
            <person name="Boyd J.A."/>
            <person name="Deng Y."/>
            <person name="Parks D.H."/>
            <person name="Jiang X."/>
            <person name="Yin X."/>
            <person name="Woodcroft B.J."/>
            <person name="Tyson G.W."/>
            <person name="Hugenholtz P."/>
            <person name="Polz M.F."/>
            <person name="Zhang T."/>
        </authorList>
    </citation>
    <scope>NUCLEOTIDE SEQUENCE</scope>
    <source>
        <strain evidence="2">HKST-UBA02</strain>
    </source>
</reference>
<dbReference type="CDD" id="cd03794">
    <property type="entry name" value="GT4_WbuB-like"/>
    <property type="match status" value="1"/>
</dbReference>
<accession>A0A956SEV5</accession>
<dbReference type="Gene3D" id="3.40.50.2000">
    <property type="entry name" value="Glycogen Phosphorylase B"/>
    <property type="match status" value="2"/>
</dbReference>
<dbReference type="Proteomes" id="UP000739538">
    <property type="component" value="Unassembled WGS sequence"/>
</dbReference>
<feature type="non-terminal residue" evidence="2">
    <location>
        <position position="426"/>
    </location>
</feature>
<evidence type="ECO:0000313" key="2">
    <source>
        <dbReference type="EMBL" id="MCA9757955.1"/>
    </source>
</evidence>
<feature type="domain" description="Glycosyltransferase subfamily 4-like N-terminal" evidence="1">
    <location>
        <begin position="35"/>
        <end position="238"/>
    </location>
</feature>
<evidence type="ECO:0000313" key="3">
    <source>
        <dbReference type="Proteomes" id="UP000739538"/>
    </source>
</evidence>
<sequence>MSEADHETTSTFARGPLPAALRIVLVAYRFPPQAGGGVQRPSKLVKYLADAGQEVSVVTGPEQWSQQDPTLLEDLDPDLVRVSVGDPSPFRSMKEFRRRANSHAIARSVQGVLWAMHSTSLPDLTNLWAANAFHRTVRQVVDSGADVIVVTGPPWSPLVLARLVSMATGVPLVVDYRDPWTENYLDLDSPRLQQAINPHIERWVLKNAAGVIAAHRAILSRLAPILPSTTPRIWIPNGYDPDDFAPAQARRPRTSKEKFVLSYTGSFFDRRFPGTLFAVLEDMLTNGSIDPERFQFRFAGDLGPGQRLLASLPRLAEVCKLEGYLSHSQSIDVLMQSDLNLVFESDGEKNLTTPAKFYEALAAERPVLLICPPGVTARVAERVGGCLVVDPSDAQGTREALLRAYEAWTQGVALPGPTIDRCGYYD</sequence>
<dbReference type="GO" id="GO:0016758">
    <property type="term" value="F:hexosyltransferase activity"/>
    <property type="evidence" value="ECO:0007669"/>
    <property type="project" value="TreeGrafter"/>
</dbReference>
<dbReference type="PANTHER" id="PTHR45947:SF3">
    <property type="entry name" value="SULFOQUINOVOSYL TRANSFERASE SQD2"/>
    <property type="match status" value="1"/>
</dbReference>
<dbReference type="Pfam" id="PF13579">
    <property type="entry name" value="Glyco_trans_4_4"/>
    <property type="match status" value="1"/>
</dbReference>
<protein>
    <submittedName>
        <fullName evidence="2">Glycosyltransferase family 4 protein</fullName>
    </submittedName>
</protein>
<organism evidence="2 3">
    <name type="scientific">Eiseniibacteriota bacterium</name>
    <dbReference type="NCBI Taxonomy" id="2212470"/>
    <lineage>
        <taxon>Bacteria</taxon>
        <taxon>Candidatus Eiseniibacteriota</taxon>
    </lineage>
</organism>
<dbReference type="SUPFAM" id="SSF53756">
    <property type="entry name" value="UDP-Glycosyltransferase/glycogen phosphorylase"/>
    <property type="match status" value="1"/>
</dbReference>
<dbReference type="AlphaFoldDB" id="A0A956SEV5"/>
<reference evidence="2" key="1">
    <citation type="submission" date="2020-04" db="EMBL/GenBank/DDBJ databases">
        <authorList>
            <person name="Zhang T."/>
        </authorList>
    </citation>
    <scope>NUCLEOTIDE SEQUENCE</scope>
    <source>
        <strain evidence="2">HKST-UBA02</strain>
    </source>
</reference>
<gene>
    <name evidence="2" type="ORF">KDA27_19340</name>
</gene>